<keyword evidence="2" id="KW-0325">Glycoprotein</keyword>
<name>A0A1M6GN45_9BACT</name>
<organism evidence="4 5">
    <name type="scientific">Tangfeifania diversioriginum</name>
    <dbReference type="NCBI Taxonomy" id="1168035"/>
    <lineage>
        <taxon>Bacteria</taxon>
        <taxon>Pseudomonadati</taxon>
        <taxon>Bacteroidota</taxon>
        <taxon>Bacteroidia</taxon>
        <taxon>Marinilabiliales</taxon>
        <taxon>Prolixibacteraceae</taxon>
        <taxon>Tangfeifania</taxon>
    </lineage>
</organism>
<accession>A0A1M6GN45</accession>
<evidence type="ECO:0000259" key="3">
    <source>
        <dbReference type="Pfam" id="PF00685"/>
    </source>
</evidence>
<dbReference type="STRING" id="1168035.SAMN05444280_11153"/>
<keyword evidence="5" id="KW-1185">Reference proteome</keyword>
<dbReference type="InterPro" id="IPR000863">
    <property type="entry name" value="Sulfotransferase_dom"/>
</dbReference>
<sequence>MSVLPDFLLVGASKSGTSSIYHYLRQHPEIFLSDVQKEGRYFSQMEGNFSGPGDTRVDATITRNPEQYKALFQNCKNEKAVGDISPEYLYFHEKAIPLIKKVLGADTKIIIILRSPVERAFSGYLHFKRDKRETLSFEQALEKEEERKQKNWIWAWQYKNSGLYYEQVKAYLDNFTNVKVIVFDDLREQPQKVLAEICAFIGVNPGFDFDTSYKYNVSGTPKNQALYKLETSRKFVIFLKKLMPKKLAQKLKNRLTGEKQMEKEEMLPETRKQLIEFFRDDILKLEKLIQKDLSHWLK</sequence>
<gene>
    <name evidence="4" type="ORF">SAMN05444280_11153</name>
</gene>
<evidence type="ECO:0000256" key="1">
    <source>
        <dbReference type="ARBA" id="ARBA00022679"/>
    </source>
</evidence>
<dbReference type="Gene3D" id="3.40.50.300">
    <property type="entry name" value="P-loop containing nucleotide triphosphate hydrolases"/>
    <property type="match status" value="1"/>
</dbReference>
<evidence type="ECO:0000313" key="4">
    <source>
        <dbReference type="EMBL" id="SHJ11351.1"/>
    </source>
</evidence>
<dbReference type="PANTHER" id="PTHR10605">
    <property type="entry name" value="HEPARAN SULFATE SULFOTRANSFERASE"/>
    <property type="match status" value="1"/>
</dbReference>
<dbReference type="Pfam" id="PF00685">
    <property type="entry name" value="Sulfotransfer_1"/>
    <property type="match status" value="1"/>
</dbReference>
<dbReference type="Proteomes" id="UP000184050">
    <property type="component" value="Unassembled WGS sequence"/>
</dbReference>
<dbReference type="EMBL" id="FQZE01000011">
    <property type="protein sequence ID" value="SHJ11351.1"/>
    <property type="molecule type" value="Genomic_DNA"/>
</dbReference>
<proteinExistence type="predicted"/>
<protein>
    <submittedName>
        <fullName evidence="4">Sulfotransferase domain-containing protein</fullName>
    </submittedName>
</protein>
<dbReference type="SUPFAM" id="SSF52540">
    <property type="entry name" value="P-loop containing nucleoside triphosphate hydrolases"/>
    <property type="match status" value="1"/>
</dbReference>
<dbReference type="AlphaFoldDB" id="A0A1M6GN45"/>
<evidence type="ECO:0000313" key="5">
    <source>
        <dbReference type="Proteomes" id="UP000184050"/>
    </source>
</evidence>
<dbReference type="GO" id="GO:0008146">
    <property type="term" value="F:sulfotransferase activity"/>
    <property type="evidence" value="ECO:0007669"/>
    <property type="project" value="InterPro"/>
</dbReference>
<dbReference type="PANTHER" id="PTHR10605:SF56">
    <property type="entry name" value="BIFUNCTIONAL HEPARAN SULFATE N-DEACETYLASE_N-SULFOTRANSFERASE"/>
    <property type="match status" value="1"/>
</dbReference>
<dbReference type="InterPro" id="IPR037359">
    <property type="entry name" value="NST/OST"/>
</dbReference>
<dbReference type="OrthoDB" id="981508at2"/>
<reference evidence="4 5" key="1">
    <citation type="submission" date="2016-11" db="EMBL/GenBank/DDBJ databases">
        <authorList>
            <person name="Jaros S."/>
            <person name="Januszkiewicz K."/>
            <person name="Wedrychowicz H."/>
        </authorList>
    </citation>
    <scope>NUCLEOTIDE SEQUENCE [LARGE SCALE GENOMIC DNA]</scope>
    <source>
        <strain evidence="4 5">DSM 27063</strain>
    </source>
</reference>
<evidence type="ECO:0000256" key="2">
    <source>
        <dbReference type="ARBA" id="ARBA00023180"/>
    </source>
</evidence>
<keyword evidence="1 4" id="KW-0808">Transferase</keyword>
<feature type="domain" description="Sulfotransferase" evidence="3">
    <location>
        <begin position="5"/>
        <end position="258"/>
    </location>
</feature>
<dbReference type="InterPro" id="IPR027417">
    <property type="entry name" value="P-loop_NTPase"/>
</dbReference>
<dbReference type="RefSeq" id="WP_073168594.1">
    <property type="nucleotide sequence ID" value="NZ_FQZE01000011.1"/>
</dbReference>